<dbReference type="RefSeq" id="WP_075049584.1">
    <property type="nucleotide sequence ID" value="NZ_CP006867.1"/>
</dbReference>
<comment type="function">
    <text evidence="5">A chromatin protein, binds double-stranded DNA without sequence specificity. Constrains negative DNA supercoils.</text>
</comment>
<comment type="subunit">
    <text evidence="5">Monomer.</text>
</comment>
<dbReference type="InterPro" id="IPR020906">
    <property type="entry name" value="dsDNA-bd_Cren7"/>
</dbReference>
<evidence type="ECO:0000256" key="5">
    <source>
        <dbReference type="HAMAP-Rule" id="MF_01387"/>
    </source>
</evidence>
<keyword evidence="2 5" id="KW-0488">Methylation</keyword>
<dbReference type="GO" id="GO:0005737">
    <property type="term" value="C:cytoplasm"/>
    <property type="evidence" value="ECO:0007669"/>
    <property type="project" value="UniProtKB-SubCell"/>
</dbReference>
<organism evidence="6 7">
    <name type="scientific">Ignicoccus islandicus DSM 13165</name>
    <dbReference type="NCBI Taxonomy" id="940295"/>
    <lineage>
        <taxon>Archaea</taxon>
        <taxon>Thermoproteota</taxon>
        <taxon>Thermoprotei</taxon>
        <taxon>Desulfurococcales</taxon>
        <taxon>Desulfurococcaceae</taxon>
        <taxon>Ignicoccus</taxon>
    </lineage>
</organism>
<dbReference type="KEGG" id="iis:EYM_02970"/>
<dbReference type="Pfam" id="PF11520">
    <property type="entry name" value="Cren7"/>
    <property type="match status" value="1"/>
</dbReference>
<evidence type="ECO:0000313" key="6">
    <source>
        <dbReference type="EMBL" id="ALU11601.1"/>
    </source>
</evidence>
<keyword evidence="7" id="KW-1185">Reference proteome</keyword>
<dbReference type="OrthoDB" id="38142at2157"/>
<name>A0A0U2WKZ1_9CREN</name>
<comment type="similarity">
    <text evidence="5">Belongs to the Cren7 family.</text>
</comment>
<dbReference type="Gene3D" id="2.30.30.610">
    <property type="entry name" value="Chromatin protein Cren7"/>
    <property type="match status" value="1"/>
</dbReference>
<dbReference type="EMBL" id="CP006867">
    <property type="protein sequence ID" value="ALU11601.1"/>
    <property type="molecule type" value="Genomic_DNA"/>
</dbReference>
<keyword evidence="3 5" id="KW-0963">Cytoplasm</keyword>
<accession>A0A0U2WKZ1</accession>
<evidence type="ECO:0000256" key="1">
    <source>
        <dbReference type="ARBA" id="ARBA00022454"/>
    </source>
</evidence>
<dbReference type="HAMAP" id="MF_01387">
    <property type="entry name" value="Chromatin_Cren7"/>
    <property type="match status" value="1"/>
</dbReference>
<comment type="PTM">
    <text evidence="5">Methylated at multiple sites, to varying extents.</text>
</comment>
<evidence type="ECO:0000256" key="3">
    <source>
        <dbReference type="ARBA" id="ARBA00022490"/>
    </source>
</evidence>
<dbReference type="AlphaFoldDB" id="A0A0U2WKZ1"/>
<protein>
    <recommendedName>
        <fullName evidence="5">Chromatin protein Cren7</fullName>
    </recommendedName>
</protein>
<reference evidence="6 7" key="1">
    <citation type="submission" date="2013-11" db="EMBL/GenBank/DDBJ databases">
        <title>Comparative genomics of Ignicoccus.</title>
        <authorList>
            <person name="Podar M."/>
        </authorList>
    </citation>
    <scope>NUCLEOTIDE SEQUENCE [LARGE SCALE GENOMIC DNA]</scope>
    <source>
        <strain evidence="6 7">DSM 13165</strain>
    </source>
</reference>
<gene>
    <name evidence="5" type="primary">creN7</name>
    <name evidence="6" type="ORF">EYM_02970</name>
</gene>
<keyword evidence="1 5" id="KW-0158">Chromosome</keyword>
<dbReference type="GO" id="GO:0003690">
    <property type="term" value="F:double-stranded DNA binding"/>
    <property type="evidence" value="ECO:0007669"/>
    <property type="project" value="UniProtKB-UniRule"/>
</dbReference>
<dbReference type="Proteomes" id="UP000060778">
    <property type="component" value="Chromosome"/>
</dbReference>
<keyword evidence="4 5" id="KW-0238">DNA-binding</keyword>
<proteinExistence type="inferred from homology"/>
<sequence length="54" mass="5937">MPKCPKCGAEVNEPIKTWQLAPKGRKGVIIGLFRCPNGHYFRAKVGEAPPKEST</sequence>
<dbReference type="GeneID" id="30679987"/>
<evidence type="ECO:0000256" key="4">
    <source>
        <dbReference type="ARBA" id="ARBA00023125"/>
    </source>
</evidence>
<dbReference type="STRING" id="940295.EYM_02970"/>
<dbReference type="GO" id="GO:0005694">
    <property type="term" value="C:chromosome"/>
    <property type="evidence" value="ECO:0007669"/>
    <property type="project" value="UniProtKB-SubCell"/>
</dbReference>
<evidence type="ECO:0000256" key="2">
    <source>
        <dbReference type="ARBA" id="ARBA00022481"/>
    </source>
</evidence>
<comment type="subcellular location">
    <subcellularLocation>
        <location evidence="5">Chromosome</location>
    </subcellularLocation>
    <subcellularLocation>
        <location evidence="5">Cytoplasm</location>
    </subcellularLocation>
</comment>
<dbReference type="InterPro" id="IPR038647">
    <property type="entry name" value="Cren7_sf"/>
</dbReference>
<evidence type="ECO:0000313" key="7">
    <source>
        <dbReference type="Proteomes" id="UP000060778"/>
    </source>
</evidence>